<proteinExistence type="predicted"/>
<evidence type="ECO:0000256" key="1">
    <source>
        <dbReference type="SAM" id="MobiDB-lite"/>
    </source>
</evidence>
<evidence type="ECO:0000313" key="2">
    <source>
        <dbReference type="EMBL" id="CAD6266998.1"/>
    </source>
</evidence>
<gene>
    <name evidence="2" type="ORF">NCGR_LOCUS50303</name>
</gene>
<dbReference type="AlphaFoldDB" id="A0A811RAS7"/>
<protein>
    <submittedName>
        <fullName evidence="2">Uncharacterized protein</fullName>
    </submittedName>
</protein>
<keyword evidence="3" id="KW-1185">Reference proteome</keyword>
<sequence>MAARSPQQFQSEANVAVGTSSAQSLRQSYLRGCGDSDASLSDMMSAQSLPQQFQSEANVAAGTSSAQSLRQSYLRRCGDSDASLSDMTSAQSLPGC</sequence>
<dbReference type="Proteomes" id="UP000604825">
    <property type="component" value="Unassembled WGS sequence"/>
</dbReference>
<reference evidence="2" key="1">
    <citation type="submission" date="2020-10" db="EMBL/GenBank/DDBJ databases">
        <authorList>
            <person name="Han B."/>
            <person name="Lu T."/>
            <person name="Zhao Q."/>
            <person name="Huang X."/>
            <person name="Zhao Y."/>
        </authorList>
    </citation>
    <scope>NUCLEOTIDE SEQUENCE</scope>
</reference>
<accession>A0A811RAS7</accession>
<feature type="region of interest" description="Disordered" evidence="1">
    <location>
        <begin position="1"/>
        <end position="21"/>
    </location>
</feature>
<comment type="caution">
    <text evidence="2">The sequence shown here is derived from an EMBL/GenBank/DDBJ whole genome shotgun (WGS) entry which is preliminary data.</text>
</comment>
<dbReference type="EMBL" id="CAJGYO010000014">
    <property type="protein sequence ID" value="CAD6266998.1"/>
    <property type="molecule type" value="Genomic_DNA"/>
</dbReference>
<organism evidence="2 3">
    <name type="scientific">Miscanthus lutarioriparius</name>
    <dbReference type="NCBI Taxonomy" id="422564"/>
    <lineage>
        <taxon>Eukaryota</taxon>
        <taxon>Viridiplantae</taxon>
        <taxon>Streptophyta</taxon>
        <taxon>Embryophyta</taxon>
        <taxon>Tracheophyta</taxon>
        <taxon>Spermatophyta</taxon>
        <taxon>Magnoliopsida</taxon>
        <taxon>Liliopsida</taxon>
        <taxon>Poales</taxon>
        <taxon>Poaceae</taxon>
        <taxon>PACMAD clade</taxon>
        <taxon>Panicoideae</taxon>
        <taxon>Andropogonodae</taxon>
        <taxon>Andropogoneae</taxon>
        <taxon>Saccharinae</taxon>
        <taxon>Miscanthus</taxon>
    </lineage>
</organism>
<evidence type="ECO:0000313" key="3">
    <source>
        <dbReference type="Proteomes" id="UP000604825"/>
    </source>
</evidence>
<name>A0A811RAS7_9POAL</name>